<keyword evidence="3 7" id="KW-1003">Cell membrane</keyword>
<feature type="transmembrane region" description="Helical" evidence="7">
    <location>
        <begin position="188"/>
        <end position="206"/>
    </location>
</feature>
<evidence type="ECO:0000256" key="6">
    <source>
        <dbReference type="ARBA" id="ARBA00023136"/>
    </source>
</evidence>
<protein>
    <submittedName>
        <fullName evidence="9">Alkaline phosphatase</fullName>
    </submittedName>
</protein>
<keyword evidence="6 7" id="KW-0472">Membrane</keyword>
<evidence type="ECO:0000256" key="1">
    <source>
        <dbReference type="ARBA" id="ARBA00004651"/>
    </source>
</evidence>
<organism evidence="9 10">
    <name type="scientific">Parapedobacter pyrenivorans</name>
    <dbReference type="NCBI Taxonomy" id="1305674"/>
    <lineage>
        <taxon>Bacteria</taxon>
        <taxon>Pseudomonadati</taxon>
        <taxon>Bacteroidota</taxon>
        <taxon>Sphingobacteriia</taxon>
        <taxon>Sphingobacteriales</taxon>
        <taxon>Sphingobacteriaceae</taxon>
        <taxon>Parapedobacter</taxon>
    </lineage>
</organism>
<dbReference type="PANTHER" id="PTHR30353:SF0">
    <property type="entry name" value="TRANSMEMBRANE PROTEIN"/>
    <property type="match status" value="1"/>
</dbReference>
<dbReference type="InterPro" id="IPR032816">
    <property type="entry name" value="VTT_dom"/>
</dbReference>
<comment type="subcellular location">
    <subcellularLocation>
        <location evidence="1 7">Cell membrane</location>
        <topology evidence="1 7">Multi-pass membrane protein</topology>
    </subcellularLocation>
</comment>
<evidence type="ECO:0000256" key="7">
    <source>
        <dbReference type="RuleBase" id="RU367016"/>
    </source>
</evidence>
<dbReference type="GO" id="GO:0005886">
    <property type="term" value="C:plasma membrane"/>
    <property type="evidence" value="ECO:0007669"/>
    <property type="project" value="UniProtKB-SubCell"/>
</dbReference>
<evidence type="ECO:0000313" key="9">
    <source>
        <dbReference type="EMBL" id="GGG87366.1"/>
    </source>
</evidence>
<reference evidence="9" key="1">
    <citation type="journal article" date="2014" name="Int. J. Syst. Evol. Microbiol.">
        <title>Complete genome sequence of Corynebacterium casei LMG S-19264T (=DSM 44701T), isolated from a smear-ripened cheese.</title>
        <authorList>
            <consortium name="US DOE Joint Genome Institute (JGI-PGF)"/>
            <person name="Walter F."/>
            <person name="Albersmeier A."/>
            <person name="Kalinowski J."/>
            <person name="Ruckert C."/>
        </authorList>
    </citation>
    <scope>NUCLEOTIDE SEQUENCE</scope>
    <source>
        <strain evidence="9">CGMCC 1.12195</strain>
    </source>
</reference>
<dbReference type="Proteomes" id="UP000660862">
    <property type="component" value="Unassembled WGS sequence"/>
</dbReference>
<feature type="domain" description="VTT" evidence="8">
    <location>
        <begin position="42"/>
        <end position="174"/>
    </location>
</feature>
<feature type="transmembrane region" description="Helical" evidence="7">
    <location>
        <begin position="47"/>
        <end position="63"/>
    </location>
</feature>
<evidence type="ECO:0000256" key="2">
    <source>
        <dbReference type="ARBA" id="ARBA00010792"/>
    </source>
</evidence>
<evidence type="ECO:0000256" key="5">
    <source>
        <dbReference type="ARBA" id="ARBA00022989"/>
    </source>
</evidence>
<dbReference type="Pfam" id="PF09335">
    <property type="entry name" value="VTT_dom"/>
    <property type="match status" value="1"/>
</dbReference>
<dbReference type="RefSeq" id="WP_188505856.1">
    <property type="nucleotide sequence ID" value="NZ_BMER01000001.1"/>
</dbReference>
<keyword evidence="5 7" id="KW-1133">Transmembrane helix</keyword>
<dbReference type="PANTHER" id="PTHR30353">
    <property type="entry name" value="INNER MEMBRANE PROTEIN DEDA-RELATED"/>
    <property type="match status" value="1"/>
</dbReference>
<keyword evidence="10" id="KW-1185">Reference proteome</keyword>
<reference evidence="9" key="2">
    <citation type="submission" date="2020-09" db="EMBL/GenBank/DDBJ databases">
        <authorList>
            <person name="Sun Q."/>
            <person name="Zhou Y."/>
        </authorList>
    </citation>
    <scope>NUCLEOTIDE SEQUENCE</scope>
    <source>
        <strain evidence="9">CGMCC 1.12195</strain>
    </source>
</reference>
<gene>
    <name evidence="9" type="ORF">GCM10007415_21390</name>
</gene>
<comment type="caution">
    <text evidence="9">The sequence shown here is derived from an EMBL/GenBank/DDBJ whole genome shotgun (WGS) entry which is preliminary data.</text>
</comment>
<sequence length="227" mass="25358">MAEFLDFLNNLTDPNWIVAHGGLYLLLFIVFAETGILIGFFLPGDPILFIAGIIIANLTLGPVDSVLTLLYWIALISAAGILGNFVGYWCGKYFGHRLLKAKDNWLFKKEYIFRAQEFYEKRGGVAIILARFLPVVRTFAPIVAGIVEMDFRKFAFYNVVGGILWVGSLATLGYLLGENDWVQRNLEYVIMGIVVLATAPVLVKMFTGKKKMATAKAETGVLEKEEY</sequence>
<keyword evidence="4 7" id="KW-0812">Transmembrane</keyword>
<proteinExistence type="inferred from homology"/>
<comment type="similarity">
    <text evidence="2 7">Belongs to the DedA family.</text>
</comment>
<evidence type="ECO:0000256" key="4">
    <source>
        <dbReference type="ARBA" id="ARBA00022692"/>
    </source>
</evidence>
<feature type="transmembrane region" description="Helical" evidence="7">
    <location>
        <begin position="16"/>
        <end position="40"/>
    </location>
</feature>
<dbReference type="AlphaFoldDB" id="A0A917HRT7"/>
<feature type="transmembrane region" description="Helical" evidence="7">
    <location>
        <begin position="154"/>
        <end position="176"/>
    </location>
</feature>
<dbReference type="EMBL" id="BMER01000001">
    <property type="protein sequence ID" value="GGG87366.1"/>
    <property type="molecule type" value="Genomic_DNA"/>
</dbReference>
<evidence type="ECO:0000256" key="3">
    <source>
        <dbReference type="ARBA" id="ARBA00022475"/>
    </source>
</evidence>
<dbReference type="InterPro" id="IPR032818">
    <property type="entry name" value="DedA-like"/>
</dbReference>
<evidence type="ECO:0000259" key="8">
    <source>
        <dbReference type="Pfam" id="PF09335"/>
    </source>
</evidence>
<name>A0A917HRT7_9SPHI</name>
<evidence type="ECO:0000313" key="10">
    <source>
        <dbReference type="Proteomes" id="UP000660862"/>
    </source>
</evidence>
<feature type="transmembrane region" description="Helical" evidence="7">
    <location>
        <begin position="69"/>
        <end position="90"/>
    </location>
</feature>
<accession>A0A917HRT7</accession>